<keyword evidence="3" id="KW-1185">Reference proteome</keyword>
<dbReference type="RefSeq" id="WP_014808040.1">
    <property type="nucleotide sequence ID" value="NC_018025.1"/>
</dbReference>
<evidence type="ECO:0000313" key="2">
    <source>
        <dbReference type="EMBL" id="AFM22881.1"/>
    </source>
</evidence>
<proteinExistence type="predicted"/>
<dbReference type="AlphaFoldDB" id="I4BZZ0"/>
<protein>
    <submittedName>
        <fullName evidence="2">Uncharacterized protein</fullName>
    </submittedName>
</protein>
<dbReference type="HOGENOM" id="CLU_2092892_0_0_7"/>
<dbReference type="Proteomes" id="UP000006055">
    <property type="component" value="Chromosome"/>
</dbReference>
<organism evidence="2 3">
    <name type="scientific">Desulfomonile tiedjei (strain ATCC 49306 / DSM 6799 / DCB-1)</name>
    <dbReference type="NCBI Taxonomy" id="706587"/>
    <lineage>
        <taxon>Bacteria</taxon>
        <taxon>Pseudomonadati</taxon>
        <taxon>Thermodesulfobacteriota</taxon>
        <taxon>Desulfomonilia</taxon>
        <taxon>Desulfomonilales</taxon>
        <taxon>Desulfomonilaceae</taxon>
        <taxon>Desulfomonile</taxon>
    </lineage>
</organism>
<feature type="region of interest" description="Disordered" evidence="1">
    <location>
        <begin position="71"/>
        <end position="116"/>
    </location>
</feature>
<gene>
    <name evidence="2" type="ordered locus">Desti_0134</name>
</gene>
<sequence length="116" mass="13445">MSKGSKRLALLCSISLLLNVSGCGRTIWDMLLNNPGQSERDTADCLTQCSGIKDQDNYRHCLQECGFNKSLSRRSAEEREKDRKKEKERAEEEIREKLEQERRMTEKIRKGLDRAP</sequence>
<feature type="compositionally biased region" description="Basic and acidic residues" evidence="1">
    <location>
        <begin position="74"/>
        <end position="116"/>
    </location>
</feature>
<dbReference type="KEGG" id="dti:Desti_0134"/>
<accession>I4BZZ0</accession>
<evidence type="ECO:0000256" key="1">
    <source>
        <dbReference type="SAM" id="MobiDB-lite"/>
    </source>
</evidence>
<evidence type="ECO:0000313" key="3">
    <source>
        <dbReference type="Proteomes" id="UP000006055"/>
    </source>
</evidence>
<dbReference type="EMBL" id="CP003360">
    <property type="protein sequence ID" value="AFM22881.1"/>
    <property type="molecule type" value="Genomic_DNA"/>
</dbReference>
<reference evidence="3" key="1">
    <citation type="submission" date="2012-06" db="EMBL/GenBank/DDBJ databases">
        <title>Complete sequence of chromosome of Desulfomonile tiedjei DSM 6799.</title>
        <authorList>
            <person name="Lucas S."/>
            <person name="Copeland A."/>
            <person name="Lapidus A."/>
            <person name="Glavina del Rio T."/>
            <person name="Dalin E."/>
            <person name="Tice H."/>
            <person name="Bruce D."/>
            <person name="Goodwin L."/>
            <person name="Pitluck S."/>
            <person name="Peters L."/>
            <person name="Ovchinnikova G."/>
            <person name="Zeytun A."/>
            <person name="Lu M."/>
            <person name="Kyrpides N."/>
            <person name="Mavromatis K."/>
            <person name="Ivanova N."/>
            <person name="Brettin T."/>
            <person name="Detter J.C."/>
            <person name="Han C."/>
            <person name="Larimer F."/>
            <person name="Land M."/>
            <person name="Hauser L."/>
            <person name="Markowitz V."/>
            <person name="Cheng J.-F."/>
            <person name="Hugenholtz P."/>
            <person name="Woyke T."/>
            <person name="Wu D."/>
            <person name="Spring S."/>
            <person name="Schroeder M."/>
            <person name="Brambilla E."/>
            <person name="Klenk H.-P."/>
            <person name="Eisen J.A."/>
        </authorList>
    </citation>
    <scope>NUCLEOTIDE SEQUENCE [LARGE SCALE GENOMIC DNA]</scope>
    <source>
        <strain evidence="3">ATCC 49306 / DSM 6799 / DCB-1</strain>
    </source>
</reference>
<name>I4BZZ0_DESTA</name>